<comment type="caution">
    <text evidence="2">The sequence shown here is derived from an EMBL/GenBank/DDBJ whole genome shotgun (WGS) entry which is preliminary data.</text>
</comment>
<reference evidence="2 3" key="1">
    <citation type="submission" date="2021-02" db="EMBL/GenBank/DDBJ databases">
        <title>Porcisia hertigi Genome sequencing and assembly.</title>
        <authorList>
            <person name="Almutairi H."/>
            <person name="Gatherer D."/>
        </authorList>
    </citation>
    <scope>NUCLEOTIDE SEQUENCE [LARGE SCALE GENOMIC DNA]</scope>
    <source>
        <strain evidence="2 3">C119</strain>
    </source>
</reference>
<dbReference type="OrthoDB" id="264703at2759"/>
<dbReference type="GeneID" id="94289598"/>
<organism evidence="2 3">
    <name type="scientific">Porcisia hertigi</name>
    <dbReference type="NCBI Taxonomy" id="2761500"/>
    <lineage>
        <taxon>Eukaryota</taxon>
        <taxon>Discoba</taxon>
        <taxon>Euglenozoa</taxon>
        <taxon>Kinetoplastea</taxon>
        <taxon>Metakinetoplastina</taxon>
        <taxon>Trypanosomatida</taxon>
        <taxon>Trypanosomatidae</taxon>
        <taxon>Leishmaniinae</taxon>
        <taxon>Porcisia</taxon>
    </lineage>
</organism>
<dbReference type="Proteomes" id="UP000674318">
    <property type="component" value="Chromosome 28"/>
</dbReference>
<proteinExistence type="predicted"/>
<keyword evidence="3" id="KW-1185">Reference proteome</keyword>
<gene>
    <name evidence="2" type="ORF">JKF63_03519</name>
</gene>
<feature type="transmembrane region" description="Helical" evidence="1">
    <location>
        <begin position="53"/>
        <end position="72"/>
    </location>
</feature>
<keyword evidence="1" id="KW-1133">Transmembrane helix</keyword>
<keyword evidence="1" id="KW-0472">Membrane</keyword>
<evidence type="ECO:0000313" key="2">
    <source>
        <dbReference type="EMBL" id="KAG5500426.1"/>
    </source>
</evidence>
<dbReference type="AlphaFoldDB" id="A0A836ILH3"/>
<name>A0A836ILH3_9TRYP</name>
<dbReference type="KEGG" id="phet:94289598"/>
<protein>
    <submittedName>
        <fullName evidence="2">Uncharacterized protein</fullName>
    </submittedName>
</protein>
<dbReference type="RefSeq" id="XP_067755760.1">
    <property type="nucleotide sequence ID" value="XM_067899521.1"/>
</dbReference>
<accession>A0A836ILH3</accession>
<dbReference type="EMBL" id="JAFJZO010000028">
    <property type="protein sequence ID" value="KAG5500426.1"/>
    <property type="molecule type" value="Genomic_DNA"/>
</dbReference>
<feature type="transmembrane region" description="Helical" evidence="1">
    <location>
        <begin position="121"/>
        <end position="140"/>
    </location>
</feature>
<evidence type="ECO:0000256" key="1">
    <source>
        <dbReference type="SAM" id="Phobius"/>
    </source>
</evidence>
<sequence>MLWTHQTLLAVAGAGAVLSVGHYLAKVRSITGRVPVHFNLFGVPDSTAAPWAFVMYPIVALGLATAMMYTVLAPNARAVLVQNTAEQVSTRASLLYGQVVGLACQYYAARIAEGSSERMSSSMMCMLYGTLVAVSSVMLATKSTRHSV</sequence>
<feature type="transmembrane region" description="Helical" evidence="1">
    <location>
        <begin position="93"/>
        <end position="109"/>
    </location>
</feature>
<evidence type="ECO:0000313" key="3">
    <source>
        <dbReference type="Proteomes" id="UP000674318"/>
    </source>
</evidence>
<keyword evidence="1" id="KW-0812">Transmembrane</keyword>